<comment type="subcellular location">
    <subcellularLocation>
        <location evidence="5">Cell membrane</location>
        <topology evidence="5">Multi-pass membrane protein</topology>
    </subcellularLocation>
    <subcellularLocation>
        <location evidence="1">Endomembrane system</location>
        <topology evidence="1">Multi-pass membrane protein</topology>
    </subcellularLocation>
    <subcellularLocation>
        <location evidence="6">Membrane</location>
        <topology evidence="6">Multi-pass membrane protein</topology>
    </subcellularLocation>
</comment>
<evidence type="ECO:0000259" key="7">
    <source>
        <dbReference type="Pfam" id="PF00361"/>
    </source>
</evidence>
<feature type="transmembrane region" description="Helical" evidence="5">
    <location>
        <begin position="454"/>
        <end position="475"/>
    </location>
</feature>
<feature type="transmembrane region" description="Helical" evidence="5">
    <location>
        <begin position="269"/>
        <end position="288"/>
    </location>
</feature>
<dbReference type="InterPro" id="IPR010096">
    <property type="entry name" value="NADH-Q_OxRdtase_suN/2"/>
</dbReference>
<comment type="catalytic activity">
    <reaction evidence="5">
        <text>a quinone + NADH + 5 H(+)(in) = a quinol + NAD(+) + 4 H(+)(out)</text>
        <dbReference type="Rhea" id="RHEA:57888"/>
        <dbReference type="ChEBI" id="CHEBI:15378"/>
        <dbReference type="ChEBI" id="CHEBI:24646"/>
        <dbReference type="ChEBI" id="CHEBI:57540"/>
        <dbReference type="ChEBI" id="CHEBI:57945"/>
        <dbReference type="ChEBI" id="CHEBI:132124"/>
    </reaction>
</comment>
<feature type="transmembrane region" description="Helical" evidence="5">
    <location>
        <begin position="363"/>
        <end position="386"/>
    </location>
</feature>
<keyword evidence="9" id="KW-1185">Reference proteome</keyword>
<evidence type="ECO:0000256" key="6">
    <source>
        <dbReference type="RuleBase" id="RU000320"/>
    </source>
</evidence>
<evidence type="ECO:0000313" key="9">
    <source>
        <dbReference type="Proteomes" id="UP001565927"/>
    </source>
</evidence>
<feature type="transmembrane region" description="Helical" evidence="5">
    <location>
        <begin position="6"/>
        <end position="28"/>
    </location>
</feature>
<comment type="subunit">
    <text evidence="5">NDH-1 is composed of 14 different subunits. Subunits NuoA, H, J, K, L, M, N constitute the membrane sector of the complex.</text>
</comment>
<sequence>MGKAPLELLPEICLLLGALATLLLGSFLPRQRQGVARLVAVVALVACAVTGALALGGPAHTVYAHTYAVDDATGAVRLVVVVATLLVLALSAGEVSGTPRESETYCLLLLSALGTVVLAGADDLLVLAVAFLLASVPLYGLIGTARTGAAAEAVLKTYLLGALTNVLLLLGVALLAALAGATTHADLAGALAGAPAAPVAVGVVAVLAGLLFKAGAVPAHAWVPDAAQGASATAAAFATTVPKIGALVAAYRLLDALPRSGPAALDWPLLVAVLAAASMTLGNLAAFGQDDPRRLLGWSTVSQVGYLLMPVAVAGRAGSALPALLLYVAGYAVSNLGAFAVTAALPGRRTLASYRGLARRRPVLAGALLVCLLGLVGTPPTAVFAGKVAAFTVAWDGGLAWLVVVAALNTVASLFYYLRWIAPVFRTEAHPAADAGSPAGADPREGAGPARGSALVAAVLALVLGVVLVPLAGLLGSPPVR</sequence>
<reference evidence="8 9" key="1">
    <citation type="submission" date="2024-07" db="EMBL/GenBank/DDBJ databases">
        <authorList>
            <person name="Thanompreechachai J."/>
            <person name="Duangmal K."/>
        </authorList>
    </citation>
    <scope>NUCLEOTIDE SEQUENCE [LARGE SCALE GENOMIC DNA]</scope>
    <source>
        <strain evidence="8 9">LSe6-4</strain>
    </source>
</reference>
<dbReference type="HAMAP" id="MF_00445">
    <property type="entry name" value="NDH1_NuoN_1"/>
    <property type="match status" value="1"/>
</dbReference>
<feature type="transmembrane region" description="Helical" evidence="5">
    <location>
        <begin position="295"/>
        <end position="314"/>
    </location>
</feature>
<dbReference type="RefSeq" id="WP_370442196.1">
    <property type="nucleotide sequence ID" value="NZ_JBGFTU010000016.1"/>
</dbReference>
<feature type="transmembrane region" description="Helical" evidence="5">
    <location>
        <begin position="320"/>
        <end position="342"/>
    </location>
</feature>
<keyword evidence="2 5" id="KW-0812">Transmembrane</keyword>
<keyword evidence="5" id="KW-0813">Transport</keyword>
<feature type="transmembrane region" description="Helical" evidence="5">
    <location>
        <begin position="398"/>
        <end position="418"/>
    </location>
</feature>
<dbReference type="Pfam" id="PF00361">
    <property type="entry name" value="Proton_antipo_M"/>
    <property type="match status" value="1"/>
</dbReference>
<dbReference type="PANTHER" id="PTHR22773">
    <property type="entry name" value="NADH DEHYDROGENASE"/>
    <property type="match status" value="1"/>
</dbReference>
<evidence type="ECO:0000256" key="5">
    <source>
        <dbReference type="HAMAP-Rule" id="MF_00445"/>
    </source>
</evidence>
<evidence type="ECO:0000256" key="4">
    <source>
        <dbReference type="ARBA" id="ARBA00023136"/>
    </source>
</evidence>
<gene>
    <name evidence="5" type="primary">nuoN</name>
    <name evidence="8" type="ORF">AB2L27_14090</name>
</gene>
<organism evidence="8 9">
    <name type="scientific">Kineococcus halophytocola</name>
    <dbReference type="NCBI Taxonomy" id="3234027"/>
    <lineage>
        <taxon>Bacteria</taxon>
        <taxon>Bacillati</taxon>
        <taxon>Actinomycetota</taxon>
        <taxon>Actinomycetes</taxon>
        <taxon>Kineosporiales</taxon>
        <taxon>Kineosporiaceae</taxon>
        <taxon>Kineococcus</taxon>
    </lineage>
</organism>
<proteinExistence type="inferred from homology"/>
<evidence type="ECO:0000256" key="3">
    <source>
        <dbReference type="ARBA" id="ARBA00022989"/>
    </source>
</evidence>
<keyword evidence="5" id="KW-1003">Cell membrane</keyword>
<protein>
    <recommendedName>
        <fullName evidence="5">NADH-quinone oxidoreductase subunit N</fullName>
        <ecNumber evidence="5">7.1.1.-</ecNumber>
    </recommendedName>
    <alternativeName>
        <fullName evidence="5">NADH dehydrogenase I subunit N</fullName>
    </alternativeName>
    <alternativeName>
        <fullName evidence="5">NDH-1 subunit N</fullName>
    </alternativeName>
</protein>
<evidence type="ECO:0000256" key="2">
    <source>
        <dbReference type="ARBA" id="ARBA00022692"/>
    </source>
</evidence>
<keyword evidence="5" id="KW-0874">Quinone</keyword>
<feature type="transmembrane region" description="Helical" evidence="5">
    <location>
        <begin position="187"/>
        <end position="212"/>
    </location>
</feature>
<keyword evidence="3 5" id="KW-1133">Transmembrane helix</keyword>
<comment type="similarity">
    <text evidence="5">Belongs to the complex I subunit 2 family.</text>
</comment>
<comment type="function">
    <text evidence="5">NDH-1 shuttles electrons from NADH, via FMN and iron-sulfur (Fe-S) centers, to quinones in the respiratory chain. The immediate electron acceptor for the enzyme in this species is believed to be a menaquinone. Couples the redox reaction to proton translocation (for every two electrons transferred, four hydrogen ions are translocated across the cytoplasmic membrane), and thus conserves the redox energy in a proton gradient.</text>
</comment>
<feature type="transmembrane region" description="Helical" evidence="5">
    <location>
        <begin position="75"/>
        <end position="92"/>
    </location>
</feature>
<feature type="transmembrane region" description="Helical" evidence="5">
    <location>
        <begin position="157"/>
        <end position="181"/>
    </location>
</feature>
<feature type="transmembrane region" description="Helical" evidence="5">
    <location>
        <begin position="233"/>
        <end position="254"/>
    </location>
</feature>
<dbReference type="EMBL" id="JBGFTU010000016">
    <property type="protein sequence ID" value="MEZ0165885.1"/>
    <property type="molecule type" value="Genomic_DNA"/>
</dbReference>
<feature type="transmembrane region" description="Helical" evidence="5">
    <location>
        <begin position="35"/>
        <end position="55"/>
    </location>
</feature>
<keyword evidence="5" id="KW-1278">Translocase</keyword>
<dbReference type="Proteomes" id="UP001565927">
    <property type="component" value="Unassembled WGS sequence"/>
</dbReference>
<keyword evidence="4 5" id="KW-0472">Membrane</keyword>
<dbReference type="EC" id="7.1.1.-" evidence="5"/>
<evidence type="ECO:0000313" key="8">
    <source>
        <dbReference type="EMBL" id="MEZ0165885.1"/>
    </source>
</evidence>
<accession>A0ABV4H2T4</accession>
<feature type="domain" description="NADH:quinone oxidoreductase/Mrp antiporter transmembrane" evidence="7">
    <location>
        <begin position="121"/>
        <end position="410"/>
    </location>
</feature>
<dbReference type="InterPro" id="IPR001750">
    <property type="entry name" value="ND/Mrp_TM"/>
</dbReference>
<feature type="transmembrane region" description="Helical" evidence="5">
    <location>
        <begin position="104"/>
        <end position="121"/>
    </location>
</feature>
<evidence type="ECO:0000256" key="1">
    <source>
        <dbReference type="ARBA" id="ARBA00004127"/>
    </source>
</evidence>
<comment type="caution">
    <text evidence="8">The sequence shown here is derived from an EMBL/GenBank/DDBJ whole genome shotgun (WGS) entry which is preliminary data.</text>
</comment>
<feature type="transmembrane region" description="Helical" evidence="5">
    <location>
        <begin position="127"/>
        <end position="145"/>
    </location>
</feature>
<keyword evidence="5" id="KW-0520">NAD</keyword>
<name>A0ABV4H2T4_9ACTN</name>